<dbReference type="InterPro" id="IPR013783">
    <property type="entry name" value="Ig-like_fold"/>
</dbReference>
<reference evidence="5 6" key="1">
    <citation type="journal article" date="2019" name="Emerg. Microbes Infect.">
        <title>Comprehensive subspecies identification of 175 nontuberculous mycobacteria species based on 7547 genomic profiles.</title>
        <authorList>
            <person name="Matsumoto Y."/>
            <person name="Kinjo T."/>
            <person name="Motooka D."/>
            <person name="Nabeya D."/>
            <person name="Jung N."/>
            <person name="Uechi K."/>
            <person name="Horii T."/>
            <person name="Iida T."/>
            <person name="Fujita J."/>
            <person name="Nakamura S."/>
        </authorList>
    </citation>
    <scope>NUCLEOTIDE SEQUENCE [LARGE SCALE GENOMIC DNA]</scope>
    <source>
        <strain evidence="5 6">JCM 6377</strain>
    </source>
</reference>
<dbReference type="CDD" id="cd00063">
    <property type="entry name" value="FN3"/>
    <property type="match status" value="1"/>
</dbReference>
<evidence type="ECO:0000313" key="6">
    <source>
        <dbReference type="Proteomes" id="UP000465302"/>
    </source>
</evidence>
<organism evidence="5 6">
    <name type="scientific">Mycolicibacterium agri</name>
    <name type="common">Mycobacterium agri</name>
    <dbReference type="NCBI Taxonomy" id="36811"/>
    <lineage>
        <taxon>Bacteria</taxon>
        <taxon>Bacillati</taxon>
        <taxon>Actinomycetota</taxon>
        <taxon>Actinomycetes</taxon>
        <taxon>Mycobacteriales</taxon>
        <taxon>Mycobacteriaceae</taxon>
        <taxon>Mycolicibacterium</taxon>
    </lineage>
</organism>
<keyword evidence="1" id="KW-0326">Glycosidase</keyword>
<gene>
    <name evidence="5" type="ORF">MAGR_48620</name>
</gene>
<dbReference type="InterPro" id="IPR036116">
    <property type="entry name" value="FN3_sf"/>
</dbReference>
<evidence type="ECO:0000259" key="4">
    <source>
        <dbReference type="PROSITE" id="PS50853"/>
    </source>
</evidence>
<dbReference type="GO" id="GO:0016798">
    <property type="term" value="F:hydrolase activity, acting on glycosyl bonds"/>
    <property type="evidence" value="ECO:0007669"/>
    <property type="project" value="UniProtKB-KW"/>
</dbReference>
<feature type="chain" id="PRO_5029852597" description="Fibronectin type-III domain-containing protein" evidence="3">
    <location>
        <begin position="47"/>
        <end position="356"/>
    </location>
</feature>
<dbReference type="GO" id="GO:0000272">
    <property type="term" value="P:polysaccharide catabolic process"/>
    <property type="evidence" value="ECO:0007669"/>
    <property type="project" value="UniProtKB-KW"/>
</dbReference>
<feature type="domain" description="Fibronectin type-III" evidence="4">
    <location>
        <begin position="52"/>
        <end position="137"/>
    </location>
</feature>
<keyword evidence="2" id="KW-0624">Polysaccharide degradation</keyword>
<name>A0A7I9W6U5_MYCAG</name>
<dbReference type="AlphaFoldDB" id="A0A7I9W6U5"/>
<dbReference type="Gene3D" id="2.60.40.10">
    <property type="entry name" value="Immunoglobulins"/>
    <property type="match status" value="1"/>
</dbReference>
<keyword evidence="1" id="KW-0378">Hydrolase</keyword>
<proteinExistence type="predicted"/>
<keyword evidence="2" id="KW-0119">Carbohydrate metabolism</keyword>
<dbReference type="SMART" id="SM00060">
    <property type="entry name" value="FN3"/>
    <property type="match status" value="2"/>
</dbReference>
<dbReference type="SUPFAM" id="SSF49265">
    <property type="entry name" value="Fibronectin type III"/>
    <property type="match status" value="1"/>
</dbReference>
<sequence>MAEDISVTTRRGGNRRLTPPTGLVRWFAAAVATLALALSGAGSAAADEEFEPPSEIQNTGLTPGCLVVTWRHSSSGVFKFTVQVDDRPPIPVDPERFDKEICSLEPGTTYHVEVCALFATENEDRACTQASLRTVDRGVGEMQPSGPLPIPTIDQPIPPSIKNFGVGWRGTYVYDYFIVNYRPEGGPVDHRKHDEDGSWGWQPFDWLTPGTKYYFSVRGCNSGIFGDPCSGWSPEASVVIEPLYGPDTCKDGFVWRDAVPGDHICVTPERRQKVADDFHTAKSRAAAQSPAAHLGDPRCIANRTLPGCSSMAAPSCLEGFVPRAVPGEDVLVCVTPQERDLIAQENANPKQNRVLQ</sequence>
<evidence type="ECO:0000256" key="3">
    <source>
        <dbReference type="SAM" id="SignalP"/>
    </source>
</evidence>
<feature type="signal peptide" evidence="3">
    <location>
        <begin position="1"/>
        <end position="46"/>
    </location>
</feature>
<comment type="caution">
    <text evidence="5">The sequence shown here is derived from an EMBL/GenBank/DDBJ whole genome shotgun (WGS) entry which is preliminary data.</text>
</comment>
<feature type="domain" description="Fibronectin type-III" evidence="4">
    <location>
        <begin position="150"/>
        <end position="243"/>
    </location>
</feature>
<keyword evidence="3" id="KW-0732">Signal</keyword>
<dbReference type="Proteomes" id="UP000465302">
    <property type="component" value="Unassembled WGS sequence"/>
</dbReference>
<accession>A0A7I9W6U5</accession>
<evidence type="ECO:0000256" key="1">
    <source>
        <dbReference type="ARBA" id="ARBA00023295"/>
    </source>
</evidence>
<evidence type="ECO:0000256" key="2">
    <source>
        <dbReference type="ARBA" id="ARBA00023326"/>
    </source>
</evidence>
<protein>
    <recommendedName>
        <fullName evidence="4">Fibronectin type-III domain-containing protein</fullName>
    </recommendedName>
</protein>
<evidence type="ECO:0000313" key="5">
    <source>
        <dbReference type="EMBL" id="GFG53421.1"/>
    </source>
</evidence>
<dbReference type="EMBL" id="BLKS01000001">
    <property type="protein sequence ID" value="GFG53421.1"/>
    <property type="molecule type" value="Genomic_DNA"/>
</dbReference>
<dbReference type="InterPro" id="IPR003961">
    <property type="entry name" value="FN3_dom"/>
</dbReference>
<dbReference type="PROSITE" id="PS50853">
    <property type="entry name" value="FN3"/>
    <property type="match status" value="2"/>
</dbReference>